<dbReference type="Gene3D" id="3.40.50.300">
    <property type="entry name" value="P-loop containing nucleotide triphosphate hydrolases"/>
    <property type="match status" value="2"/>
</dbReference>
<keyword evidence="4 10" id="KW-0347">Helicase</keyword>
<dbReference type="InterPro" id="IPR045562">
    <property type="entry name" value="RecG_dom3_C"/>
</dbReference>
<dbReference type="PROSITE" id="PS51194">
    <property type="entry name" value="HELICASE_CTER"/>
    <property type="match status" value="1"/>
</dbReference>
<sequence>MSGTATPVMIAPPIRRSPLPDIGAALVWIHTPEKMPHAEAARKRFAFEEIFTIQVTRARERAENDTQSSFPIKDGADHAERFLSTIPFSPTSAQKRAIKDILDNFSSPHPMARLLEGDVGSGKTLVAATSAHAVVNSRPPNRQSGTLQVAYMAPTEILAQQHFQSFIEFFSHLPINIALMTGSGCKKFPSKVSKGKATDISRAQLLKWVASGEIAMLVGTHALIQKAVKFQHLAFCIVDEQHRFGTRQRRALAHKGDAAPHFLSMTATPIPRTLALTIYGDLDISVLDELPPGRAKVKTVIVTKEKRAEAYESVRRELASGRQAFVICPRIEEPDPAKIHALQAKSAKAEAKRLQKDIFPEFRIGLLHGSVKPAEKDEVMRQFAAHEIDILVATSVVEVGINVPNATVMLIEGAERFGLAQLHQLRGRIMRSSHPPHCFLLPETAGEVAMKRLRALEKSDDGFKLAEADLENRGAGDLFGRQQWGVTDLGMEALKNPRLIAAARAEAQKLVAKDPSLSNYPALAQRVASAGQELHGE</sequence>
<keyword evidence="3" id="KW-0378">Hydrolase</keyword>
<dbReference type="GO" id="GO:0006281">
    <property type="term" value="P:DNA repair"/>
    <property type="evidence" value="ECO:0007669"/>
    <property type="project" value="UniProtKB-KW"/>
</dbReference>
<evidence type="ECO:0000256" key="1">
    <source>
        <dbReference type="ARBA" id="ARBA00022741"/>
    </source>
</evidence>
<keyword evidence="1" id="KW-0547">Nucleotide-binding</keyword>
<dbReference type="InterPro" id="IPR001650">
    <property type="entry name" value="Helicase_C-like"/>
</dbReference>
<dbReference type="Proteomes" id="UP000034445">
    <property type="component" value="Unassembled WGS sequence"/>
</dbReference>
<keyword evidence="2" id="KW-0227">DNA damage</keyword>
<proteinExistence type="predicted"/>
<comment type="caution">
    <text evidence="10">The sequence shown here is derived from an EMBL/GenBank/DDBJ whole genome shotgun (WGS) entry which is preliminary data.</text>
</comment>
<dbReference type="Pfam" id="PF19833">
    <property type="entry name" value="RecG_dom3_C"/>
    <property type="match status" value="1"/>
</dbReference>
<dbReference type="GO" id="GO:0005524">
    <property type="term" value="F:ATP binding"/>
    <property type="evidence" value="ECO:0007669"/>
    <property type="project" value="UniProtKB-KW"/>
</dbReference>
<gene>
    <name evidence="10" type="ORF">UY74_C0074G0007</name>
</gene>
<dbReference type="PATRIC" id="fig|1618676.3.peg.1098"/>
<accession>A0A0G1XEU7</accession>
<evidence type="ECO:0000259" key="9">
    <source>
        <dbReference type="PROSITE" id="PS51194"/>
    </source>
</evidence>
<dbReference type="InterPro" id="IPR047112">
    <property type="entry name" value="RecG/Mfd"/>
</dbReference>
<name>A0A0G1XEU7_9BACT</name>
<evidence type="ECO:0000259" key="8">
    <source>
        <dbReference type="PROSITE" id="PS51192"/>
    </source>
</evidence>
<dbReference type="InterPro" id="IPR011545">
    <property type="entry name" value="DEAD/DEAH_box_helicase_dom"/>
</dbReference>
<dbReference type="SMART" id="SM00490">
    <property type="entry name" value="HELICc"/>
    <property type="match status" value="1"/>
</dbReference>
<keyword evidence="6" id="KW-0238">DNA-binding</keyword>
<dbReference type="EMBL" id="LCRF01000074">
    <property type="protein sequence ID" value="KKW29471.1"/>
    <property type="molecule type" value="Genomic_DNA"/>
</dbReference>
<dbReference type="GO" id="GO:0016787">
    <property type="term" value="F:hydrolase activity"/>
    <property type="evidence" value="ECO:0007669"/>
    <property type="project" value="UniProtKB-KW"/>
</dbReference>
<evidence type="ECO:0000256" key="2">
    <source>
        <dbReference type="ARBA" id="ARBA00022763"/>
    </source>
</evidence>
<dbReference type="AlphaFoldDB" id="A0A0G1XEU7"/>
<protein>
    <submittedName>
        <fullName evidence="10">ATP-dependent DNA helicase RecG</fullName>
    </submittedName>
</protein>
<dbReference type="InterPro" id="IPR027417">
    <property type="entry name" value="P-loop_NTPase"/>
</dbReference>
<dbReference type="PANTHER" id="PTHR47964:SF1">
    <property type="entry name" value="ATP-DEPENDENT DNA HELICASE HOMOLOG RECG, CHLOROPLASTIC"/>
    <property type="match status" value="1"/>
</dbReference>
<reference evidence="10 11" key="1">
    <citation type="journal article" date="2015" name="Nature">
        <title>rRNA introns, odd ribosomes, and small enigmatic genomes across a large radiation of phyla.</title>
        <authorList>
            <person name="Brown C.T."/>
            <person name="Hug L.A."/>
            <person name="Thomas B.C."/>
            <person name="Sharon I."/>
            <person name="Castelle C.J."/>
            <person name="Singh A."/>
            <person name="Wilkins M.J."/>
            <person name="Williams K.H."/>
            <person name="Banfield J.F."/>
        </authorList>
    </citation>
    <scope>NUCLEOTIDE SEQUENCE [LARGE SCALE GENOMIC DNA]</scope>
</reference>
<dbReference type="PANTHER" id="PTHR47964">
    <property type="entry name" value="ATP-DEPENDENT DNA HELICASE HOMOLOG RECG, CHLOROPLASTIC"/>
    <property type="match status" value="1"/>
</dbReference>
<dbReference type="SUPFAM" id="SSF52540">
    <property type="entry name" value="P-loop containing nucleoside triphosphate hydrolases"/>
    <property type="match status" value="2"/>
</dbReference>
<evidence type="ECO:0000256" key="7">
    <source>
        <dbReference type="ARBA" id="ARBA00023204"/>
    </source>
</evidence>
<evidence type="ECO:0000256" key="3">
    <source>
        <dbReference type="ARBA" id="ARBA00022801"/>
    </source>
</evidence>
<dbReference type="Pfam" id="PF00270">
    <property type="entry name" value="DEAD"/>
    <property type="match status" value="1"/>
</dbReference>
<evidence type="ECO:0000256" key="6">
    <source>
        <dbReference type="ARBA" id="ARBA00023125"/>
    </source>
</evidence>
<evidence type="ECO:0000256" key="5">
    <source>
        <dbReference type="ARBA" id="ARBA00022840"/>
    </source>
</evidence>
<dbReference type="SMART" id="SM00487">
    <property type="entry name" value="DEXDc"/>
    <property type="match status" value="1"/>
</dbReference>
<evidence type="ECO:0000256" key="4">
    <source>
        <dbReference type="ARBA" id="ARBA00022806"/>
    </source>
</evidence>
<dbReference type="InterPro" id="IPR014001">
    <property type="entry name" value="Helicase_ATP-bd"/>
</dbReference>
<keyword evidence="5" id="KW-0067">ATP-binding</keyword>
<feature type="domain" description="Helicase ATP-binding" evidence="8">
    <location>
        <begin position="104"/>
        <end position="287"/>
    </location>
</feature>
<feature type="domain" description="Helicase C-terminal" evidence="9">
    <location>
        <begin position="320"/>
        <end position="471"/>
    </location>
</feature>
<dbReference type="GO" id="GO:0003677">
    <property type="term" value="F:DNA binding"/>
    <property type="evidence" value="ECO:0007669"/>
    <property type="project" value="UniProtKB-KW"/>
</dbReference>
<keyword evidence="7" id="KW-0234">DNA repair</keyword>
<evidence type="ECO:0000313" key="11">
    <source>
        <dbReference type="Proteomes" id="UP000034445"/>
    </source>
</evidence>
<dbReference type="Pfam" id="PF00271">
    <property type="entry name" value="Helicase_C"/>
    <property type="match status" value="1"/>
</dbReference>
<evidence type="ECO:0000313" key="10">
    <source>
        <dbReference type="EMBL" id="KKW29471.1"/>
    </source>
</evidence>
<dbReference type="PROSITE" id="PS51192">
    <property type="entry name" value="HELICASE_ATP_BIND_1"/>
    <property type="match status" value="1"/>
</dbReference>
<organism evidence="10 11">
    <name type="scientific">Candidatus Kaiserbacteria bacterium GW2011_GWC2_52_8b</name>
    <dbReference type="NCBI Taxonomy" id="1618676"/>
    <lineage>
        <taxon>Bacteria</taxon>
        <taxon>Candidatus Kaiseribacteriota</taxon>
    </lineage>
</organism>
<dbReference type="GO" id="GO:0003678">
    <property type="term" value="F:DNA helicase activity"/>
    <property type="evidence" value="ECO:0007669"/>
    <property type="project" value="TreeGrafter"/>
</dbReference>